<reference evidence="7" key="1">
    <citation type="submission" date="2021-04" db="EMBL/GenBank/DDBJ databases">
        <authorList>
            <consortium name="Wellcome Sanger Institute Data Sharing"/>
        </authorList>
    </citation>
    <scope>NUCLEOTIDE SEQUENCE [LARGE SCALE GENOMIC DNA]</scope>
</reference>
<dbReference type="GO" id="GO:0016020">
    <property type="term" value="C:membrane"/>
    <property type="evidence" value="ECO:0007669"/>
    <property type="project" value="UniProtKB-SubCell"/>
</dbReference>
<organism evidence="7 8">
    <name type="scientific">Sparus aurata</name>
    <name type="common">Gilthead sea bream</name>
    <dbReference type="NCBI Taxonomy" id="8175"/>
    <lineage>
        <taxon>Eukaryota</taxon>
        <taxon>Metazoa</taxon>
        <taxon>Chordata</taxon>
        <taxon>Craniata</taxon>
        <taxon>Vertebrata</taxon>
        <taxon>Euteleostomi</taxon>
        <taxon>Actinopterygii</taxon>
        <taxon>Neopterygii</taxon>
        <taxon>Teleostei</taxon>
        <taxon>Neoteleostei</taxon>
        <taxon>Acanthomorphata</taxon>
        <taxon>Eupercaria</taxon>
        <taxon>Spariformes</taxon>
        <taxon>Sparidae</taxon>
        <taxon>Sparus</taxon>
    </lineage>
</organism>
<feature type="transmembrane region" description="Helical" evidence="5">
    <location>
        <begin position="57"/>
        <end position="83"/>
    </location>
</feature>
<dbReference type="AlphaFoldDB" id="A0A671YC15"/>
<feature type="transmembrane region" description="Helical" evidence="5">
    <location>
        <begin position="306"/>
        <end position="325"/>
    </location>
</feature>
<feature type="domain" description="STAS" evidence="6">
    <location>
        <begin position="487"/>
        <end position="624"/>
    </location>
</feature>
<evidence type="ECO:0000313" key="7">
    <source>
        <dbReference type="Ensembl" id="ENSSAUP00010061070.1"/>
    </source>
</evidence>
<name>A0A671YC15_SPAAU</name>
<proteinExistence type="predicted"/>
<feature type="transmembrane region" description="Helical" evidence="5">
    <location>
        <begin position="212"/>
        <end position="236"/>
    </location>
</feature>
<sequence>KMLLFLPCGLFTGKAKAAVLTFLPILTWLPSYPVKQYLLSDVVSGLSTGVVQLPQGLAYAMLAAVPPVYGLYSSFYPVLLYTFFGTSRHISIGTFAVVSLMIGGVAVREAPDSMFILPANGSNMSDVVDVAARDAKRVQVAVVLTTLVGIIQFVFGLLRFGFVAIYLTEPLVRGFTTAAAVHVVVSQLKYLLGVKTPRFSGPLSVIFSVSAVVSDITSTNVTTLILGLVCLVFLYVIKDLNERFKKKLPIPIPGEIIVVIVSTGVSYGLLLSEDYSVGVVGKIPTGLLPPSLPDFSLLPSLVTDSFAIAIVGFSMGVSLAKIFALKHGYTVDGNQELIALGLCNFISSFFQTFAITCSMSRSLVQESTGGKTQIAGLLSSLVVLLVVVAIGFVFQPLPQTALAAIIMVNLLGMFKQFRDIPALWRTSKIELAIWLVAFVASVLLGLDYGLLVAVAFAIITVIYRTQSPKSAVLGHVSGTGLYCDVDEYEEAAEYEGIKIFHSNSSIYFANSDLYVNTLKEKTGVNPEDLQAVRKARRKLKEKANGSHSTPLKICAKEQGVTHEVLSHNNVAEEQRNGQLEDRHSESDLEEAVFIEPLCTVHSIILDWTSASFIDSVGAKAIKQVLPPIFFSHLRIFLMSGSL</sequence>
<dbReference type="Proteomes" id="UP000472265">
    <property type="component" value="Chromosome 14"/>
</dbReference>
<evidence type="ECO:0000256" key="2">
    <source>
        <dbReference type="ARBA" id="ARBA00022692"/>
    </source>
</evidence>
<dbReference type="Pfam" id="PF00916">
    <property type="entry name" value="Sulfate_transp"/>
    <property type="match status" value="1"/>
</dbReference>
<accession>A0A671YC15</accession>
<dbReference type="GO" id="GO:0008271">
    <property type="term" value="F:secondary active sulfate transmembrane transporter activity"/>
    <property type="evidence" value="ECO:0007669"/>
    <property type="project" value="InterPro"/>
</dbReference>
<comment type="subcellular location">
    <subcellularLocation>
        <location evidence="1">Membrane</location>
        <topology evidence="1">Multi-pass membrane protein</topology>
    </subcellularLocation>
</comment>
<keyword evidence="3 5" id="KW-1133">Transmembrane helix</keyword>
<keyword evidence="2 5" id="KW-0812">Transmembrane</keyword>
<feature type="transmembrane region" description="Helical" evidence="5">
    <location>
        <begin position="432"/>
        <end position="463"/>
    </location>
</feature>
<keyword evidence="4 5" id="KW-0472">Membrane</keyword>
<dbReference type="InterPro" id="IPR011547">
    <property type="entry name" value="SLC26A/SulP_dom"/>
</dbReference>
<gene>
    <name evidence="7" type="primary">SLC26A5</name>
    <name evidence="7" type="synonym">slc26a5</name>
</gene>
<evidence type="ECO:0000256" key="1">
    <source>
        <dbReference type="ARBA" id="ARBA00004141"/>
    </source>
</evidence>
<dbReference type="PROSITE" id="PS50801">
    <property type="entry name" value="STAS"/>
    <property type="match status" value="1"/>
</dbReference>
<evidence type="ECO:0000256" key="5">
    <source>
        <dbReference type="SAM" id="Phobius"/>
    </source>
</evidence>
<dbReference type="InterPro" id="IPR036513">
    <property type="entry name" value="STAS_dom_sf"/>
</dbReference>
<feature type="transmembrane region" description="Helical" evidence="5">
    <location>
        <begin position="374"/>
        <end position="394"/>
    </location>
</feature>
<evidence type="ECO:0000256" key="3">
    <source>
        <dbReference type="ARBA" id="ARBA00022989"/>
    </source>
</evidence>
<dbReference type="PANTHER" id="PTHR11814">
    <property type="entry name" value="SULFATE TRANSPORTER"/>
    <property type="match status" value="1"/>
</dbReference>
<dbReference type="GeneTree" id="ENSGT01150000286960"/>
<feature type="transmembrane region" description="Helical" evidence="5">
    <location>
        <begin position="138"/>
        <end position="158"/>
    </location>
</feature>
<dbReference type="Ensembl" id="ENSSAUT00010064024.1">
    <property type="protein sequence ID" value="ENSSAUP00010061070.1"/>
    <property type="gene ID" value="ENSSAUG00010023934.1"/>
</dbReference>
<evidence type="ECO:0000256" key="4">
    <source>
        <dbReference type="ARBA" id="ARBA00023136"/>
    </source>
</evidence>
<evidence type="ECO:0000259" key="6">
    <source>
        <dbReference type="PROSITE" id="PS50801"/>
    </source>
</evidence>
<evidence type="ECO:0000313" key="8">
    <source>
        <dbReference type="Proteomes" id="UP000472265"/>
    </source>
</evidence>
<dbReference type="NCBIfam" id="TIGR00815">
    <property type="entry name" value="sulP"/>
    <property type="match status" value="1"/>
</dbReference>
<reference evidence="7" key="2">
    <citation type="submission" date="2025-08" db="UniProtKB">
        <authorList>
            <consortium name="Ensembl"/>
        </authorList>
    </citation>
    <scope>IDENTIFICATION</scope>
</reference>
<dbReference type="InterPro" id="IPR018045">
    <property type="entry name" value="S04_transporter_CS"/>
</dbReference>
<dbReference type="InterPro" id="IPR002645">
    <property type="entry name" value="STAS_dom"/>
</dbReference>
<feature type="transmembrane region" description="Helical" evidence="5">
    <location>
        <begin position="337"/>
        <end position="354"/>
    </location>
</feature>
<keyword evidence="8" id="KW-1185">Reference proteome</keyword>
<dbReference type="Pfam" id="PF01740">
    <property type="entry name" value="STAS"/>
    <property type="match status" value="1"/>
</dbReference>
<reference evidence="7" key="3">
    <citation type="submission" date="2025-09" db="UniProtKB">
        <authorList>
            <consortium name="Ensembl"/>
        </authorList>
    </citation>
    <scope>IDENTIFICATION</scope>
</reference>
<dbReference type="InterPro" id="IPR001902">
    <property type="entry name" value="SLC26A/SulP_fam"/>
</dbReference>
<protein>
    <submittedName>
        <fullName evidence="7">Solute carrier family 26 member 5</fullName>
    </submittedName>
</protein>
<dbReference type="PROSITE" id="PS01130">
    <property type="entry name" value="SLC26A"/>
    <property type="match status" value="1"/>
</dbReference>
<feature type="transmembrane region" description="Helical" evidence="5">
    <location>
        <begin position="248"/>
        <end position="270"/>
    </location>
</feature>
<feature type="transmembrane region" description="Helical" evidence="5">
    <location>
        <begin position="401"/>
        <end position="417"/>
    </location>
</feature>
<dbReference type="Gene3D" id="3.30.750.24">
    <property type="entry name" value="STAS domain"/>
    <property type="match status" value="1"/>
</dbReference>